<dbReference type="SUPFAM" id="SSF55729">
    <property type="entry name" value="Acyl-CoA N-acyltransferases (Nat)"/>
    <property type="match status" value="1"/>
</dbReference>
<sequence length="164" mass="17867">MEVHVVTLRRAHAYPDPVTLTVETRTPADISAAELYAVLRLRVDVFVVEQACAYPDLDGRDLLDDTLLVWAHDDGDLLGTIRVLGVHGTAPAIGRVATAPAARGRGVARALLEHGIALCRPDAEIHLHAQTHLEDWYGRLGFARAGDDYDEDGIPHVPMTLAPR</sequence>
<dbReference type="InterPro" id="IPR000182">
    <property type="entry name" value="GNAT_dom"/>
</dbReference>
<dbReference type="AlphaFoldDB" id="A0A401V424"/>
<reference evidence="2 3" key="1">
    <citation type="submission" date="2018-11" db="EMBL/GenBank/DDBJ databases">
        <title>Draft genome sequence of Cellulomonas takizawaensis strain TKZ-21.</title>
        <authorList>
            <person name="Yamamura H."/>
            <person name="Hayashi T."/>
            <person name="Hamada M."/>
            <person name="Serisawa Y."/>
            <person name="Matsuyama K."/>
            <person name="Nakagawa Y."/>
            <person name="Otoguro M."/>
            <person name="Yanagida F."/>
            <person name="Hayakawa M."/>
        </authorList>
    </citation>
    <scope>NUCLEOTIDE SEQUENCE [LARGE SCALE GENOMIC DNA]</scope>
    <source>
        <strain evidence="2 3">TKZ-21</strain>
    </source>
</reference>
<gene>
    <name evidence="2" type="primary">elaA</name>
    <name evidence="2" type="ORF">CTKZ_32410</name>
</gene>
<dbReference type="Pfam" id="PF13673">
    <property type="entry name" value="Acetyltransf_10"/>
    <property type="match status" value="1"/>
</dbReference>
<proteinExistence type="predicted"/>
<evidence type="ECO:0000313" key="3">
    <source>
        <dbReference type="Proteomes" id="UP000288246"/>
    </source>
</evidence>
<evidence type="ECO:0000259" key="1">
    <source>
        <dbReference type="PROSITE" id="PS51186"/>
    </source>
</evidence>
<dbReference type="Proteomes" id="UP000288246">
    <property type="component" value="Unassembled WGS sequence"/>
</dbReference>
<comment type="caution">
    <text evidence="2">The sequence shown here is derived from an EMBL/GenBank/DDBJ whole genome shotgun (WGS) entry which is preliminary data.</text>
</comment>
<dbReference type="CDD" id="cd04301">
    <property type="entry name" value="NAT_SF"/>
    <property type="match status" value="1"/>
</dbReference>
<dbReference type="Gene3D" id="3.40.630.30">
    <property type="match status" value="1"/>
</dbReference>
<dbReference type="GO" id="GO:0016747">
    <property type="term" value="F:acyltransferase activity, transferring groups other than amino-acyl groups"/>
    <property type="evidence" value="ECO:0007669"/>
    <property type="project" value="InterPro"/>
</dbReference>
<protein>
    <submittedName>
        <fullName evidence="2">ElaA protein</fullName>
    </submittedName>
</protein>
<feature type="domain" description="N-acetyltransferase" evidence="1">
    <location>
        <begin position="20"/>
        <end position="164"/>
    </location>
</feature>
<name>A0A401V424_9CELL</name>
<evidence type="ECO:0000313" key="2">
    <source>
        <dbReference type="EMBL" id="GCD21679.1"/>
    </source>
</evidence>
<dbReference type="InterPro" id="IPR016181">
    <property type="entry name" value="Acyl_CoA_acyltransferase"/>
</dbReference>
<keyword evidence="3" id="KW-1185">Reference proteome</keyword>
<dbReference type="PROSITE" id="PS51186">
    <property type="entry name" value="GNAT"/>
    <property type="match status" value="1"/>
</dbReference>
<dbReference type="EMBL" id="BHYL01000326">
    <property type="protein sequence ID" value="GCD21679.1"/>
    <property type="molecule type" value="Genomic_DNA"/>
</dbReference>
<organism evidence="2 3">
    <name type="scientific">Cellulomonas algicola</name>
    <dbReference type="NCBI Taxonomy" id="2071633"/>
    <lineage>
        <taxon>Bacteria</taxon>
        <taxon>Bacillati</taxon>
        <taxon>Actinomycetota</taxon>
        <taxon>Actinomycetes</taxon>
        <taxon>Micrococcales</taxon>
        <taxon>Cellulomonadaceae</taxon>
        <taxon>Cellulomonas</taxon>
    </lineage>
</organism>
<accession>A0A401V424</accession>